<evidence type="ECO:0000313" key="1">
    <source>
        <dbReference type="EMBL" id="WNC72861.1"/>
    </source>
</evidence>
<sequence>MSIIIVSDVFGKTAELIKLSEELNANTIVDPYNGANMKFKSEAEAYSYFIETIGLDAYLAKLINVIESGFTGITLIGFSVGSSTIWRLSEMVSSHIVKRAVCFYGSQIRNFTSVDPLFDIELIFPKSEPHFSVASLQAELAKKQNVKAIKVDYLHGFMNYHSSNYNQAAYKEQINWLSTNASK</sequence>
<name>A0ABY9TWH3_9GAMM</name>
<reference evidence="2" key="1">
    <citation type="submission" date="2023-09" db="EMBL/GenBank/DDBJ databases">
        <authorList>
            <person name="Li S."/>
            <person name="Li X."/>
            <person name="Zhang C."/>
            <person name="Zhao Z."/>
        </authorList>
    </citation>
    <scope>NUCLEOTIDE SEQUENCE [LARGE SCALE GENOMIC DNA]</scope>
    <source>
        <strain evidence="2">SQ149</strain>
    </source>
</reference>
<organism evidence="1 2">
    <name type="scientific">Thalassotalea psychrophila</name>
    <dbReference type="NCBI Taxonomy" id="3065647"/>
    <lineage>
        <taxon>Bacteria</taxon>
        <taxon>Pseudomonadati</taxon>
        <taxon>Pseudomonadota</taxon>
        <taxon>Gammaproteobacteria</taxon>
        <taxon>Alteromonadales</taxon>
        <taxon>Colwelliaceae</taxon>
        <taxon>Thalassotalea</taxon>
    </lineage>
</organism>
<dbReference type="RefSeq" id="WP_348391976.1">
    <property type="nucleotide sequence ID" value="NZ_CP134145.1"/>
</dbReference>
<dbReference type="SUPFAM" id="SSF53474">
    <property type="entry name" value="alpha/beta-Hydrolases"/>
    <property type="match status" value="1"/>
</dbReference>
<evidence type="ECO:0000313" key="2">
    <source>
        <dbReference type="Proteomes" id="UP001258994"/>
    </source>
</evidence>
<dbReference type="Gene3D" id="3.40.50.1820">
    <property type="entry name" value="alpha/beta hydrolase"/>
    <property type="match status" value="1"/>
</dbReference>
<dbReference type="InterPro" id="IPR029058">
    <property type="entry name" value="AB_hydrolase_fold"/>
</dbReference>
<keyword evidence="2" id="KW-1185">Reference proteome</keyword>
<keyword evidence="1" id="KW-0378">Hydrolase</keyword>
<dbReference type="EMBL" id="CP134145">
    <property type="protein sequence ID" value="WNC72861.1"/>
    <property type="molecule type" value="Genomic_DNA"/>
</dbReference>
<proteinExistence type="predicted"/>
<dbReference type="GO" id="GO:0016787">
    <property type="term" value="F:hydrolase activity"/>
    <property type="evidence" value="ECO:0007669"/>
    <property type="project" value="UniProtKB-KW"/>
</dbReference>
<protein>
    <submittedName>
        <fullName evidence="1">Dienelactone hydrolase family protein</fullName>
    </submittedName>
</protein>
<accession>A0ABY9TWH3</accession>
<dbReference type="Proteomes" id="UP001258994">
    <property type="component" value="Chromosome"/>
</dbReference>
<gene>
    <name evidence="1" type="ORF">RGQ13_02480</name>
</gene>